<dbReference type="InterPro" id="IPR016142">
    <property type="entry name" value="Citrate_synth-like_lrg_a-sub"/>
</dbReference>
<dbReference type="Gene3D" id="1.10.580.10">
    <property type="entry name" value="Citrate Synthase, domain 1"/>
    <property type="match status" value="1"/>
</dbReference>
<organism evidence="4 5">
    <name type="scientific">Herbaspirillum frisingense GSF30</name>
    <dbReference type="NCBI Taxonomy" id="864073"/>
    <lineage>
        <taxon>Bacteria</taxon>
        <taxon>Pseudomonadati</taxon>
        <taxon>Pseudomonadota</taxon>
        <taxon>Betaproteobacteria</taxon>
        <taxon>Burkholderiales</taxon>
        <taxon>Oxalobacteraceae</taxon>
        <taxon>Herbaspirillum</taxon>
    </lineage>
</organism>
<proteinExistence type="inferred from homology"/>
<comment type="similarity">
    <text evidence="1">Belongs to the citrate synthase family.</text>
</comment>
<dbReference type="PRINTS" id="PR00143">
    <property type="entry name" value="CITRTSNTHASE"/>
</dbReference>
<dbReference type="InterPro" id="IPR041657">
    <property type="entry name" value="HTH_17"/>
</dbReference>
<protein>
    <submittedName>
        <fullName evidence="4">Citrate synthase</fullName>
    </submittedName>
</protein>
<evidence type="ECO:0000259" key="3">
    <source>
        <dbReference type="Pfam" id="PF12728"/>
    </source>
</evidence>
<evidence type="ECO:0000256" key="1">
    <source>
        <dbReference type="ARBA" id="ARBA00010566"/>
    </source>
</evidence>
<keyword evidence="2" id="KW-0808">Transferase</keyword>
<accession>A0AAI9IGP3</accession>
<sequence length="394" mass="42123">MSTYLSSADAAALLGVSRQTLYAYVSRGLLHAHPGEEARESRYLAAEVERLAVNRTRGRKPREVARAALDWGLPVLESALTLIEDGRLYYRGQDAVEFSTQASVEEAAALLWGCTVDEAFDQAAPCLPTGFDALAAQWRERRAEQTLLPLFSLACAEDIGAQWQLPSARRLASAGLLVRRLAACLLGSRPSTAPLHLQCARAWQLDAAGADLVRRSLVLCADHELNASGFTARCIASTGANLQASIVGGLAALSGPLHGGTTARVEALLEMLETAADPAQALRERLARGDDLPGFGHHLYPQGDVRAQALLEGFLDAHPRWQVAIATVRELTGHAPSVDFALAALRRHLDLPAGSAFGLFALGRSLGWIAHALEQGRDGSLIRPRAAYTGPRPG</sequence>
<dbReference type="GO" id="GO:0006099">
    <property type="term" value="P:tricarboxylic acid cycle"/>
    <property type="evidence" value="ECO:0007669"/>
    <property type="project" value="TreeGrafter"/>
</dbReference>
<dbReference type="GO" id="GO:0005975">
    <property type="term" value="P:carbohydrate metabolic process"/>
    <property type="evidence" value="ECO:0007669"/>
    <property type="project" value="TreeGrafter"/>
</dbReference>
<comment type="caution">
    <text evidence="4">The sequence shown here is derived from an EMBL/GenBank/DDBJ whole genome shotgun (WGS) entry which is preliminary data.</text>
</comment>
<dbReference type="CDD" id="cd06102">
    <property type="entry name" value="citrate_synt_like_2"/>
    <property type="match status" value="1"/>
</dbReference>
<dbReference type="PANTHER" id="PTHR11739:SF4">
    <property type="entry name" value="CITRATE SYNTHASE, PEROXISOMAL"/>
    <property type="match status" value="1"/>
</dbReference>
<dbReference type="Proteomes" id="UP000006772">
    <property type="component" value="Unassembled WGS sequence"/>
</dbReference>
<dbReference type="AlphaFoldDB" id="A0AAI9IGP3"/>
<dbReference type="SUPFAM" id="SSF48256">
    <property type="entry name" value="Citrate synthase"/>
    <property type="match status" value="1"/>
</dbReference>
<evidence type="ECO:0000256" key="2">
    <source>
        <dbReference type="ARBA" id="ARBA00022679"/>
    </source>
</evidence>
<dbReference type="InterPro" id="IPR002020">
    <property type="entry name" value="Citrate_synthase"/>
</dbReference>
<feature type="domain" description="Helix-turn-helix" evidence="3">
    <location>
        <begin position="4"/>
        <end position="51"/>
    </location>
</feature>
<dbReference type="PANTHER" id="PTHR11739">
    <property type="entry name" value="CITRATE SYNTHASE"/>
    <property type="match status" value="1"/>
</dbReference>
<evidence type="ECO:0000313" key="4">
    <source>
        <dbReference type="EMBL" id="EOA05921.1"/>
    </source>
</evidence>
<dbReference type="Pfam" id="PF12728">
    <property type="entry name" value="HTH_17"/>
    <property type="match status" value="1"/>
</dbReference>
<dbReference type="GO" id="GO:0005829">
    <property type="term" value="C:cytosol"/>
    <property type="evidence" value="ECO:0007669"/>
    <property type="project" value="TreeGrafter"/>
</dbReference>
<dbReference type="RefSeq" id="WP_006462297.1">
    <property type="nucleotide sequence ID" value="NZ_AEEC02000005.1"/>
</dbReference>
<dbReference type="Pfam" id="PF00285">
    <property type="entry name" value="Citrate_synt"/>
    <property type="match status" value="1"/>
</dbReference>
<evidence type="ECO:0000313" key="5">
    <source>
        <dbReference type="Proteomes" id="UP000006772"/>
    </source>
</evidence>
<dbReference type="EMBL" id="AEEC02000005">
    <property type="protein sequence ID" value="EOA05921.1"/>
    <property type="molecule type" value="Genomic_DNA"/>
</dbReference>
<dbReference type="GO" id="GO:0046912">
    <property type="term" value="F:acyltransferase activity, acyl groups converted into alkyl on transfer"/>
    <property type="evidence" value="ECO:0007669"/>
    <property type="project" value="InterPro"/>
</dbReference>
<gene>
    <name evidence="4" type="ORF">HFRIS_005663</name>
</gene>
<name>A0AAI9IGP3_9BURK</name>
<dbReference type="InterPro" id="IPR036969">
    <property type="entry name" value="Citrate_synthase_sf"/>
</dbReference>
<reference evidence="4 5" key="1">
    <citation type="journal article" date="2013" name="Front. Microbiol.">
        <title>The genome of the endophytic bacterium H. frisingense GSF30(T) identifies diverse strategies in the Herbaspirillum genus to interact with plants.</title>
        <authorList>
            <person name="Straub D."/>
            <person name="Rothballer M."/>
            <person name="Hartmann A."/>
            <person name="Ludewig U."/>
        </authorList>
    </citation>
    <scope>NUCLEOTIDE SEQUENCE [LARGE SCALE GENOMIC DNA]</scope>
    <source>
        <strain evidence="4 5">GSF30</strain>
    </source>
</reference>